<evidence type="ECO:0000256" key="2">
    <source>
        <dbReference type="ARBA" id="ARBA00007110"/>
    </source>
</evidence>
<keyword evidence="10" id="KW-0472">Membrane</keyword>
<evidence type="ECO:0000256" key="8">
    <source>
        <dbReference type="ARBA" id="ARBA00030686"/>
    </source>
</evidence>
<keyword evidence="12" id="KW-1185">Reference proteome</keyword>
<feature type="non-terminal residue" evidence="11">
    <location>
        <position position="1"/>
    </location>
</feature>
<keyword evidence="5" id="KW-0169">Cobalamin biosynthesis</keyword>
<evidence type="ECO:0000313" key="12">
    <source>
        <dbReference type="Proteomes" id="UP000000759"/>
    </source>
</evidence>
<dbReference type="UniPathway" id="UPA00061">
    <property type="reaction ID" value="UER00516"/>
</dbReference>
<comment type="catalytic activity">
    <reaction evidence="9">
        <text>5,6-dimethylbenzimidazole + nicotinate beta-D-ribonucleotide = alpha-ribazole 5'-phosphate + nicotinate + H(+)</text>
        <dbReference type="Rhea" id="RHEA:11196"/>
        <dbReference type="ChEBI" id="CHEBI:15378"/>
        <dbReference type="ChEBI" id="CHEBI:15890"/>
        <dbReference type="ChEBI" id="CHEBI:32544"/>
        <dbReference type="ChEBI" id="CHEBI:57502"/>
        <dbReference type="ChEBI" id="CHEBI:57918"/>
        <dbReference type="EC" id="2.4.2.21"/>
    </reaction>
</comment>
<dbReference type="CDD" id="cd02439">
    <property type="entry name" value="DMB-PRT_CobT"/>
    <property type="match status" value="1"/>
</dbReference>
<dbReference type="PANTHER" id="PTHR43463:SF1">
    <property type="entry name" value="NICOTINATE-NUCLEOTIDE--DIMETHYLBENZIMIDAZOLE PHOSPHORIBOSYLTRANSFERASE"/>
    <property type="match status" value="1"/>
</dbReference>
<evidence type="ECO:0000256" key="5">
    <source>
        <dbReference type="ARBA" id="ARBA00022573"/>
    </source>
</evidence>
<dbReference type="InterPro" id="IPR003200">
    <property type="entry name" value="Nict_dMeBzImd_PRibTrfase"/>
</dbReference>
<comment type="pathway">
    <text evidence="1">Nucleoside biosynthesis; alpha-ribazole biosynthesis; alpha-ribazole from 5,6-dimethylbenzimidazole: step 1/2.</text>
</comment>
<dbReference type="KEGG" id="pti:PHATRDRAFT_16445"/>
<evidence type="ECO:0000256" key="7">
    <source>
        <dbReference type="ARBA" id="ARBA00022679"/>
    </source>
</evidence>
<dbReference type="PANTHER" id="PTHR43463">
    <property type="entry name" value="NICOTINATE-NUCLEOTIDE--DIMETHYLBENZIMIDAZOLE PHOSPHORIBOSYLTRANSFERASE"/>
    <property type="match status" value="1"/>
</dbReference>
<dbReference type="EC" id="2.4.2.21" evidence="3"/>
<keyword evidence="7" id="KW-0808">Transferase</keyword>
<dbReference type="AlphaFoldDB" id="B7GCW5"/>
<evidence type="ECO:0000256" key="10">
    <source>
        <dbReference type="SAM" id="Phobius"/>
    </source>
</evidence>
<organism evidence="11 12">
    <name type="scientific">Phaeodactylum tricornutum (strain CCAP 1055/1)</name>
    <dbReference type="NCBI Taxonomy" id="556484"/>
    <lineage>
        <taxon>Eukaryota</taxon>
        <taxon>Sar</taxon>
        <taxon>Stramenopiles</taxon>
        <taxon>Ochrophyta</taxon>
        <taxon>Bacillariophyta</taxon>
        <taxon>Bacillariophyceae</taxon>
        <taxon>Bacillariophycidae</taxon>
        <taxon>Naviculales</taxon>
        <taxon>Phaeodactylaceae</taxon>
        <taxon>Phaeodactylum</taxon>
    </lineage>
</organism>
<dbReference type="PaxDb" id="2850-Phatr16445"/>
<dbReference type="InParanoid" id="B7GCW5"/>
<dbReference type="Gene3D" id="1.10.1610.10">
    <property type="match status" value="1"/>
</dbReference>
<evidence type="ECO:0000313" key="11">
    <source>
        <dbReference type="EMBL" id="EEC43608.1"/>
    </source>
</evidence>
<keyword evidence="10" id="KW-0812">Transmembrane</keyword>
<gene>
    <name evidence="11" type="ORF">PHATRDRAFT_16445</name>
</gene>
<reference evidence="11 12" key="1">
    <citation type="journal article" date="2008" name="Nature">
        <title>The Phaeodactylum genome reveals the evolutionary history of diatom genomes.</title>
        <authorList>
            <person name="Bowler C."/>
            <person name="Allen A.E."/>
            <person name="Badger J.H."/>
            <person name="Grimwood J."/>
            <person name="Jabbari K."/>
            <person name="Kuo A."/>
            <person name="Maheswari U."/>
            <person name="Martens C."/>
            <person name="Maumus F."/>
            <person name="Otillar R.P."/>
            <person name="Rayko E."/>
            <person name="Salamov A."/>
            <person name="Vandepoele K."/>
            <person name="Beszteri B."/>
            <person name="Gruber A."/>
            <person name="Heijde M."/>
            <person name="Katinka M."/>
            <person name="Mock T."/>
            <person name="Valentin K."/>
            <person name="Verret F."/>
            <person name="Berges J.A."/>
            <person name="Brownlee C."/>
            <person name="Cadoret J.P."/>
            <person name="Chiovitti A."/>
            <person name="Choi C.J."/>
            <person name="Coesel S."/>
            <person name="De Martino A."/>
            <person name="Detter J.C."/>
            <person name="Durkin C."/>
            <person name="Falciatore A."/>
            <person name="Fournet J."/>
            <person name="Haruta M."/>
            <person name="Huysman M.J."/>
            <person name="Jenkins B.D."/>
            <person name="Jiroutova K."/>
            <person name="Jorgensen R.E."/>
            <person name="Joubert Y."/>
            <person name="Kaplan A."/>
            <person name="Kroger N."/>
            <person name="Kroth P.G."/>
            <person name="La Roche J."/>
            <person name="Lindquist E."/>
            <person name="Lommer M."/>
            <person name="Martin-Jezequel V."/>
            <person name="Lopez P.J."/>
            <person name="Lucas S."/>
            <person name="Mangogna M."/>
            <person name="McGinnis K."/>
            <person name="Medlin L.K."/>
            <person name="Montsant A."/>
            <person name="Oudot-Le Secq M.P."/>
            <person name="Napoli C."/>
            <person name="Obornik M."/>
            <person name="Parker M.S."/>
            <person name="Petit J.L."/>
            <person name="Porcel B.M."/>
            <person name="Poulsen N."/>
            <person name="Robison M."/>
            <person name="Rychlewski L."/>
            <person name="Rynearson T.A."/>
            <person name="Schmutz J."/>
            <person name="Shapiro H."/>
            <person name="Siaut M."/>
            <person name="Stanley M."/>
            <person name="Sussman M.R."/>
            <person name="Taylor A.R."/>
            <person name="Vardi A."/>
            <person name="von Dassow P."/>
            <person name="Vyverman W."/>
            <person name="Willis A."/>
            <person name="Wyrwicz L.S."/>
            <person name="Rokhsar D.S."/>
            <person name="Weissenbach J."/>
            <person name="Armbrust E.V."/>
            <person name="Green B.R."/>
            <person name="Van de Peer Y."/>
            <person name="Grigoriev I.V."/>
        </authorList>
    </citation>
    <scope>NUCLEOTIDE SEQUENCE [LARGE SCALE GENOMIC DNA]</scope>
    <source>
        <strain evidence="11 12">CCAP 1055/1</strain>
    </source>
</reference>
<dbReference type="eggNOG" id="ENOG502S2KZ">
    <property type="taxonomic scope" value="Eukaryota"/>
</dbReference>
<comment type="similarity">
    <text evidence="2">Belongs to the CobT family.</text>
</comment>
<reference evidence="12" key="2">
    <citation type="submission" date="2008-08" db="EMBL/GenBank/DDBJ databases">
        <authorList>
            <consortium name="Diatom Consortium"/>
            <person name="Grigoriev I."/>
            <person name="Grimwood J."/>
            <person name="Kuo A."/>
            <person name="Otillar R.P."/>
            <person name="Salamov A."/>
            <person name="Detter J.C."/>
            <person name="Lindquist E."/>
            <person name="Shapiro H."/>
            <person name="Lucas S."/>
            <person name="Glavina del Rio T."/>
            <person name="Pitluck S."/>
            <person name="Rokhsar D."/>
            <person name="Bowler C."/>
        </authorList>
    </citation>
    <scope>GENOME REANNOTATION</scope>
    <source>
        <strain evidence="12">CCAP 1055/1</strain>
    </source>
</reference>
<dbReference type="InterPro" id="IPR036087">
    <property type="entry name" value="Nict_dMeBzImd_PRibTrfase_sf"/>
</dbReference>
<evidence type="ECO:0000256" key="6">
    <source>
        <dbReference type="ARBA" id="ARBA00022676"/>
    </source>
</evidence>
<feature type="transmembrane region" description="Helical" evidence="10">
    <location>
        <begin position="259"/>
        <end position="280"/>
    </location>
</feature>
<feature type="transmembrane region" description="Helical" evidence="10">
    <location>
        <begin position="234"/>
        <end position="253"/>
    </location>
</feature>
<protein>
    <recommendedName>
        <fullName evidence="4">Nicotinate-nucleotide--dimethylbenzimidazole phosphoribosyltransferase</fullName>
        <ecNumber evidence="3">2.4.2.21</ecNumber>
    </recommendedName>
    <alternativeName>
        <fullName evidence="8">N(1)-alpha-phosphoribosyltransferase</fullName>
    </alternativeName>
</protein>
<dbReference type="GeneID" id="7198766"/>
<evidence type="ECO:0000256" key="9">
    <source>
        <dbReference type="ARBA" id="ARBA00047340"/>
    </source>
</evidence>
<dbReference type="OrthoDB" id="2157177at2759"/>
<dbReference type="EMBL" id="CM000628">
    <property type="protein sequence ID" value="EEC43608.1"/>
    <property type="molecule type" value="Genomic_DNA"/>
</dbReference>
<proteinExistence type="inferred from homology"/>
<keyword evidence="10" id="KW-1133">Transmembrane helix</keyword>
<dbReference type="Proteomes" id="UP000000759">
    <property type="component" value="Chromosome 26"/>
</dbReference>
<sequence>KAREYVDSLAKPMGSLGTLEDWAARIAALQRTLVPSVANVTCLIFAADHGMAADAEQGGEGCSSYPQTVTRSILDGLKRGVAGASVLARANKVHLKVIDLGVLDAKPLPENNHSIDGVAVSKYKLPNGTRNACQCAAMTLEETNGCMQEGKDAVRSCHFQGCQLLVFGEVGIGNTTTSSLLLAAIMGGSCSAASVCDGGATLGRAVDEAAVQKKIDIVEKALSFHRETLRTADVMSILTLVGGAEIAALVGAMQEASRLDVPFLVDGFIVTVAALVAVCLNPQCCRGMLFASRSPERGQWIALQKIREIAVEGNLPVPAEPALSMGLRMGEGSAALLAVPIVQSATAMLREMATIQDILGGGDSR</sequence>
<evidence type="ECO:0000256" key="3">
    <source>
        <dbReference type="ARBA" id="ARBA00011991"/>
    </source>
</evidence>
<keyword evidence="6" id="KW-0328">Glycosyltransferase</keyword>
<name>B7GCW5_PHATC</name>
<dbReference type="Pfam" id="PF02277">
    <property type="entry name" value="DBI_PRT"/>
    <property type="match status" value="1"/>
</dbReference>
<dbReference type="RefSeq" id="XP_002184872.1">
    <property type="nucleotide sequence ID" value="XM_002184836.1"/>
</dbReference>
<evidence type="ECO:0000256" key="1">
    <source>
        <dbReference type="ARBA" id="ARBA00005049"/>
    </source>
</evidence>
<dbReference type="SUPFAM" id="SSF52733">
    <property type="entry name" value="Nicotinate mononucleotide:5,6-dimethylbenzimidazole phosphoribosyltransferase (CobT)"/>
    <property type="match status" value="1"/>
</dbReference>
<accession>B7GCW5</accession>
<evidence type="ECO:0000256" key="4">
    <source>
        <dbReference type="ARBA" id="ARBA00015486"/>
    </source>
</evidence>
<dbReference type="InterPro" id="IPR023195">
    <property type="entry name" value="Nict_dMeBzImd_PRibTrfase_N"/>
</dbReference>
<dbReference type="GO" id="GO:0008939">
    <property type="term" value="F:nicotinate-nucleotide-dimethylbenzimidazole phosphoribosyltransferase activity"/>
    <property type="evidence" value="ECO:0007669"/>
    <property type="project" value="UniProtKB-EC"/>
</dbReference>
<dbReference type="Gene3D" id="3.40.50.10210">
    <property type="match status" value="1"/>
</dbReference>
<dbReference type="HOGENOM" id="CLU_339958_0_0_1"/>